<gene>
    <name evidence="3" type="ORF">NGB36_22125</name>
</gene>
<dbReference type="EMBL" id="JANFNG010000019">
    <property type="protein sequence ID" value="MCQ4083225.1"/>
    <property type="molecule type" value="Genomic_DNA"/>
</dbReference>
<dbReference type="SUPFAM" id="SSF55469">
    <property type="entry name" value="FMN-dependent nitroreductase-like"/>
    <property type="match status" value="2"/>
</dbReference>
<feature type="region of interest" description="Disordered" evidence="1">
    <location>
        <begin position="308"/>
        <end position="330"/>
    </location>
</feature>
<evidence type="ECO:0000313" key="4">
    <source>
        <dbReference type="Proteomes" id="UP001057702"/>
    </source>
</evidence>
<feature type="compositionally biased region" description="Basic and acidic residues" evidence="1">
    <location>
        <begin position="315"/>
        <end position="324"/>
    </location>
</feature>
<dbReference type="Pfam" id="PF00881">
    <property type="entry name" value="Nitroreductase"/>
    <property type="match status" value="1"/>
</dbReference>
<evidence type="ECO:0000256" key="1">
    <source>
        <dbReference type="SAM" id="MobiDB-lite"/>
    </source>
</evidence>
<comment type="caution">
    <text evidence="3">The sequence shown here is derived from an EMBL/GenBank/DDBJ whole genome shotgun (WGS) entry which is preliminary data.</text>
</comment>
<dbReference type="Gene3D" id="3.40.109.10">
    <property type="entry name" value="NADH Oxidase"/>
    <property type="match status" value="1"/>
</dbReference>
<evidence type="ECO:0000259" key="2">
    <source>
        <dbReference type="Pfam" id="PF00881"/>
    </source>
</evidence>
<organism evidence="3 4">
    <name type="scientific">Streptomyces humicola</name>
    <dbReference type="NCBI Taxonomy" id="2953240"/>
    <lineage>
        <taxon>Bacteria</taxon>
        <taxon>Bacillati</taxon>
        <taxon>Actinomycetota</taxon>
        <taxon>Actinomycetes</taxon>
        <taxon>Kitasatosporales</taxon>
        <taxon>Streptomycetaceae</taxon>
        <taxon>Streptomyces</taxon>
    </lineage>
</organism>
<name>A0ABT1Q3A0_9ACTN</name>
<proteinExistence type="predicted"/>
<dbReference type="PANTHER" id="PTHR23026:SF123">
    <property type="entry name" value="NAD(P)H NITROREDUCTASE RV3131-RELATED"/>
    <property type="match status" value="1"/>
</dbReference>
<dbReference type="RefSeq" id="WP_255922148.1">
    <property type="nucleotide sequence ID" value="NZ_JANFNG010000019.1"/>
</dbReference>
<sequence>MEPTALDAATLEKLISAASAAPSFHNTQPWRYRLDPETATLELRVRPDRALREMDPTGRALHISIGAALFNLRVAVAHFGWRPVVRLLPRYDQPEVLASVRLAGPAHERTTHGRDLPDLYESVWHRHSSRFPFDGRALPAELLASLADAAYEEDAVLRVPGPAETRRLLRITAEGEWRTTNDRIRRAESRAWIREEGREGLPSSALGPQDAGGHIPVRDFSALSPRHHRAVATFESSPTIAVLSTARDDRSDWLRAGQALEHVLLVATAHSLRASLLHQALEWPDLRWALRDAETGPSHVQMLMRLGYGPAGPETPRRETREVLESGVTA</sequence>
<feature type="domain" description="Nitroreductase" evidence="2">
    <location>
        <begin position="125"/>
        <end position="308"/>
    </location>
</feature>
<reference evidence="3" key="1">
    <citation type="submission" date="2022-06" db="EMBL/GenBank/DDBJ databases">
        <title>Draft genome sequence of Streptomyces sp. RB6PN25 isolated from peat swamp forest in Thailand.</title>
        <authorList>
            <person name="Duangmal K."/>
            <person name="Klaysubun C."/>
        </authorList>
    </citation>
    <scope>NUCLEOTIDE SEQUENCE</scope>
    <source>
        <strain evidence="3">RB6PN25</strain>
    </source>
</reference>
<dbReference type="PANTHER" id="PTHR23026">
    <property type="entry name" value="NADPH NITROREDUCTASE"/>
    <property type="match status" value="1"/>
</dbReference>
<dbReference type="InterPro" id="IPR050627">
    <property type="entry name" value="Nitroreductase/BluB"/>
</dbReference>
<dbReference type="InterPro" id="IPR029479">
    <property type="entry name" value="Nitroreductase"/>
</dbReference>
<evidence type="ECO:0000313" key="3">
    <source>
        <dbReference type="EMBL" id="MCQ4083225.1"/>
    </source>
</evidence>
<accession>A0ABT1Q3A0</accession>
<protein>
    <recommendedName>
        <fullName evidence="2">Nitroreductase domain-containing protein</fullName>
    </recommendedName>
</protein>
<dbReference type="InterPro" id="IPR000415">
    <property type="entry name" value="Nitroreductase-like"/>
</dbReference>
<dbReference type="Proteomes" id="UP001057702">
    <property type="component" value="Unassembled WGS sequence"/>
</dbReference>
<keyword evidence="4" id="KW-1185">Reference proteome</keyword>
<dbReference type="NCBIfam" id="NF047509">
    <property type="entry name" value="Rv3131_FMN_oxido"/>
    <property type="match status" value="1"/>
</dbReference>